<organism evidence="1 2">
    <name type="scientific">Sorghum bicolor</name>
    <name type="common">Sorghum</name>
    <name type="synonym">Sorghum vulgare</name>
    <dbReference type="NCBI Taxonomy" id="4558"/>
    <lineage>
        <taxon>Eukaryota</taxon>
        <taxon>Viridiplantae</taxon>
        <taxon>Streptophyta</taxon>
        <taxon>Embryophyta</taxon>
        <taxon>Tracheophyta</taxon>
        <taxon>Spermatophyta</taxon>
        <taxon>Magnoliopsida</taxon>
        <taxon>Liliopsida</taxon>
        <taxon>Poales</taxon>
        <taxon>Poaceae</taxon>
        <taxon>PACMAD clade</taxon>
        <taxon>Panicoideae</taxon>
        <taxon>Andropogonodae</taxon>
        <taxon>Andropogoneae</taxon>
        <taxon>Sorghinae</taxon>
        <taxon>Sorghum</taxon>
    </lineage>
</organism>
<protein>
    <submittedName>
        <fullName evidence="1">Uncharacterized protein</fullName>
    </submittedName>
</protein>
<accession>A0A1B6QD36</accession>
<name>A0A1B6QD36_SORBI</name>
<proteinExistence type="predicted"/>
<evidence type="ECO:0000313" key="1">
    <source>
        <dbReference type="EMBL" id="KXG35832.1"/>
    </source>
</evidence>
<reference evidence="1 2" key="1">
    <citation type="journal article" date="2009" name="Nature">
        <title>The Sorghum bicolor genome and the diversification of grasses.</title>
        <authorList>
            <person name="Paterson A.H."/>
            <person name="Bowers J.E."/>
            <person name="Bruggmann R."/>
            <person name="Dubchak I."/>
            <person name="Grimwood J."/>
            <person name="Gundlach H."/>
            <person name="Haberer G."/>
            <person name="Hellsten U."/>
            <person name="Mitros T."/>
            <person name="Poliakov A."/>
            <person name="Schmutz J."/>
            <person name="Spannagl M."/>
            <person name="Tang H."/>
            <person name="Wang X."/>
            <person name="Wicker T."/>
            <person name="Bharti A.K."/>
            <person name="Chapman J."/>
            <person name="Feltus F.A."/>
            <person name="Gowik U."/>
            <person name="Grigoriev I.V."/>
            <person name="Lyons E."/>
            <person name="Maher C.A."/>
            <person name="Martis M."/>
            <person name="Narechania A."/>
            <person name="Otillar R.P."/>
            <person name="Penning B.W."/>
            <person name="Salamov A.A."/>
            <person name="Wang Y."/>
            <person name="Zhang L."/>
            <person name="Carpita N.C."/>
            <person name="Freeling M."/>
            <person name="Gingle A.R."/>
            <person name="Hash C.T."/>
            <person name="Keller B."/>
            <person name="Klein P."/>
            <person name="Kresovich S."/>
            <person name="McCann M.C."/>
            <person name="Ming R."/>
            <person name="Peterson D.G."/>
            <person name="Mehboob-ur-Rahman"/>
            <person name="Ware D."/>
            <person name="Westhoff P."/>
            <person name="Mayer K.F."/>
            <person name="Messing J."/>
            <person name="Rokhsar D.S."/>
        </authorList>
    </citation>
    <scope>NUCLEOTIDE SEQUENCE [LARGE SCALE GENOMIC DNA]</scope>
    <source>
        <strain evidence="2">cv. BTx623</strain>
    </source>
</reference>
<evidence type="ECO:0000313" key="2">
    <source>
        <dbReference type="Proteomes" id="UP000000768"/>
    </source>
</evidence>
<dbReference type="EMBL" id="CM000761">
    <property type="protein sequence ID" value="KXG35832.1"/>
    <property type="molecule type" value="Genomic_DNA"/>
</dbReference>
<dbReference type="InParanoid" id="A0A1B6QD36"/>
<dbReference type="Proteomes" id="UP000000768">
    <property type="component" value="Chromosome 2"/>
</dbReference>
<dbReference type="Gramene" id="KXG35832">
    <property type="protein sequence ID" value="KXG35832"/>
    <property type="gene ID" value="SORBI_3002G235400"/>
</dbReference>
<dbReference type="AlphaFoldDB" id="A0A1B6QD36"/>
<reference evidence="2" key="2">
    <citation type="journal article" date="2018" name="Plant J.">
        <title>The Sorghum bicolor reference genome: improved assembly, gene annotations, a transcriptome atlas, and signatures of genome organization.</title>
        <authorList>
            <person name="McCormick R.F."/>
            <person name="Truong S.K."/>
            <person name="Sreedasyam A."/>
            <person name="Jenkins J."/>
            <person name="Shu S."/>
            <person name="Sims D."/>
            <person name="Kennedy M."/>
            <person name="Amirebrahimi M."/>
            <person name="Weers B.D."/>
            <person name="McKinley B."/>
            <person name="Mattison A."/>
            <person name="Morishige D.T."/>
            <person name="Grimwood J."/>
            <person name="Schmutz J."/>
            <person name="Mullet J.E."/>
        </authorList>
    </citation>
    <scope>NUCLEOTIDE SEQUENCE [LARGE SCALE GENOMIC DNA]</scope>
    <source>
        <strain evidence="2">cv. BTx623</strain>
    </source>
</reference>
<gene>
    <name evidence="1" type="ORF">SORBI_3002G235400</name>
</gene>
<sequence>MRAPQPLGYGRGCQIVPVGLIGLGPEMYEGQVRALNPHPKGAYPGLKYKEHLM</sequence>
<keyword evidence="2" id="KW-1185">Reference proteome</keyword>